<dbReference type="GO" id="GO:0003676">
    <property type="term" value="F:nucleic acid binding"/>
    <property type="evidence" value="ECO:0007669"/>
    <property type="project" value="InterPro"/>
</dbReference>
<dbReference type="InterPro" id="IPR041373">
    <property type="entry name" value="RT_RNaseH"/>
</dbReference>
<evidence type="ECO:0000313" key="10">
    <source>
        <dbReference type="Proteomes" id="UP000257109"/>
    </source>
</evidence>
<keyword evidence="4" id="KW-0255">Endonuclease</keyword>
<evidence type="ECO:0000256" key="5">
    <source>
        <dbReference type="ARBA" id="ARBA00022801"/>
    </source>
</evidence>
<dbReference type="GO" id="GO:0003964">
    <property type="term" value="F:RNA-directed DNA polymerase activity"/>
    <property type="evidence" value="ECO:0007669"/>
    <property type="project" value="UniProtKB-KW"/>
</dbReference>
<dbReference type="GO" id="GO:0016787">
    <property type="term" value="F:hydrolase activity"/>
    <property type="evidence" value="ECO:0007669"/>
    <property type="project" value="UniProtKB-KW"/>
</dbReference>
<keyword evidence="5" id="KW-0378">Hydrolase</keyword>
<comment type="caution">
    <text evidence="9">The sequence shown here is derived from an EMBL/GenBank/DDBJ whole genome shotgun (WGS) entry which is preliminary data.</text>
</comment>
<dbReference type="Proteomes" id="UP000257109">
    <property type="component" value="Unassembled WGS sequence"/>
</dbReference>
<evidence type="ECO:0000313" key="9">
    <source>
        <dbReference type="EMBL" id="RDX67016.1"/>
    </source>
</evidence>
<protein>
    <submittedName>
        <fullName evidence="9">Tf2-9</fullName>
    </submittedName>
</protein>
<dbReference type="InterPro" id="IPR036397">
    <property type="entry name" value="RNaseH_sf"/>
</dbReference>
<evidence type="ECO:0000256" key="6">
    <source>
        <dbReference type="ARBA" id="ARBA00022918"/>
    </source>
</evidence>
<evidence type="ECO:0000256" key="2">
    <source>
        <dbReference type="ARBA" id="ARBA00022695"/>
    </source>
</evidence>
<dbReference type="SUPFAM" id="SSF53098">
    <property type="entry name" value="Ribonuclease H-like"/>
    <property type="match status" value="1"/>
</dbReference>
<dbReference type="InterPro" id="IPR012337">
    <property type="entry name" value="RNaseH-like_sf"/>
</dbReference>
<dbReference type="PANTHER" id="PTHR37984">
    <property type="entry name" value="PROTEIN CBG26694"/>
    <property type="match status" value="1"/>
</dbReference>
<keyword evidence="2" id="KW-0548">Nucleotidyltransferase</keyword>
<dbReference type="GO" id="GO:0004519">
    <property type="term" value="F:endonuclease activity"/>
    <property type="evidence" value="ECO:0007669"/>
    <property type="project" value="UniProtKB-KW"/>
</dbReference>
<evidence type="ECO:0000259" key="8">
    <source>
        <dbReference type="Pfam" id="PF17921"/>
    </source>
</evidence>
<evidence type="ECO:0000256" key="1">
    <source>
        <dbReference type="ARBA" id="ARBA00022679"/>
    </source>
</evidence>
<sequence length="318" mass="36445">MCDASNSTLGVILGQRAGVGKPVRVISYASRAMDLAQLNYTTTKKELLAILFALDKFRSYLLGSKIVVFSDHIALRFLLKKLDAKPILIRWMLLLQEFNIEIRDKKGIENSVADHLNRIEREDDPMPIRDEFLDEQLLHITTPTPWFADICNFVAASQFPPEASQLYRERPLSDAKCILDAEINLVLQFCHVAPRGSHYGSTRMAKKVLYYGFYWPTIFRDVYQFVSTCEKCQKAGMAINRRHEMPQQPILFCEVFDVWGINFMGPFPVSNGYSYILLAVDYVSRWVEAIATKTNDAKVVVDFLQNLLSVWYAKSAHK</sequence>
<dbReference type="PANTHER" id="PTHR37984:SF5">
    <property type="entry name" value="PROTEIN NYNRIN-LIKE"/>
    <property type="match status" value="1"/>
</dbReference>
<evidence type="ECO:0000259" key="7">
    <source>
        <dbReference type="Pfam" id="PF17917"/>
    </source>
</evidence>
<reference evidence="9" key="1">
    <citation type="submission" date="2018-05" db="EMBL/GenBank/DDBJ databases">
        <title>Draft genome of Mucuna pruriens seed.</title>
        <authorList>
            <person name="Nnadi N.E."/>
            <person name="Vos R."/>
            <person name="Hasami M.H."/>
            <person name="Devisetty U.K."/>
            <person name="Aguiy J.C."/>
        </authorList>
    </citation>
    <scope>NUCLEOTIDE SEQUENCE [LARGE SCALE GENOMIC DNA]</scope>
    <source>
        <strain evidence="9">JCA_2017</strain>
    </source>
</reference>
<dbReference type="OrthoDB" id="1433105at2759"/>
<keyword evidence="1" id="KW-0808">Transferase</keyword>
<dbReference type="InterPro" id="IPR050951">
    <property type="entry name" value="Retrovirus_Pol_polyprotein"/>
</dbReference>
<dbReference type="Gene3D" id="3.30.420.10">
    <property type="entry name" value="Ribonuclease H-like superfamily/Ribonuclease H"/>
    <property type="match status" value="1"/>
</dbReference>
<keyword evidence="3" id="KW-0540">Nuclease</keyword>
<dbReference type="Pfam" id="PF17917">
    <property type="entry name" value="RT_RNaseH"/>
    <property type="match status" value="1"/>
</dbReference>
<name>A0A371EM10_MUCPR</name>
<feature type="domain" description="Reverse transcriptase RNase H-like" evidence="7">
    <location>
        <begin position="2"/>
        <end position="98"/>
    </location>
</feature>
<evidence type="ECO:0000256" key="3">
    <source>
        <dbReference type="ARBA" id="ARBA00022722"/>
    </source>
</evidence>
<proteinExistence type="predicted"/>
<accession>A0A371EM10</accession>
<dbReference type="Gene3D" id="1.10.340.70">
    <property type="match status" value="1"/>
</dbReference>
<dbReference type="InterPro" id="IPR043502">
    <property type="entry name" value="DNA/RNA_pol_sf"/>
</dbReference>
<feature type="domain" description="Integrase zinc-binding" evidence="8">
    <location>
        <begin position="182"/>
        <end position="235"/>
    </location>
</feature>
<keyword evidence="10" id="KW-1185">Reference proteome</keyword>
<gene>
    <name evidence="9" type="primary">Tf2-9</name>
    <name evidence="9" type="ORF">CR513_54158</name>
</gene>
<dbReference type="InterPro" id="IPR041588">
    <property type="entry name" value="Integrase_H2C2"/>
</dbReference>
<dbReference type="AlphaFoldDB" id="A0A371EM10"/>
<dbReference type="CDD" id="cd09274">
    <property type="entry name" value="RNase_HI_RT_Ty3"/>
    <property type="match status" value="1"/>
</dbReference>
<dbReference type="SUPFAM" id="SSF56672">
    <property type="entry name" value="DNA/RNA polymerases"/>
    <property type="match status" value="1"/>
</dbReference>
<keyword evidence="6" id="KW-0695">RNA-directed DNA polymerase</keyword>
<dbReference type="EMBL" id="QJKJ01013160">
    <property type="protein sequence ID" value="RDX67016.1"/>
    <property type="molecule type" value="Genomic_DNA"/>
</dbReference>
<dbReference type="Pfam" id="PF17921">
    <property type="entry name" value="Integrase_H2C2"/>
    <property type="match status" value="1"/>
</dbReference>
<evidence type="ECO:0000256" key="4">
    <source>
        <dbReference type="ARBA" id="ARBA00022759"/>
    </source>
</evidence>
<feature type="non-terminal residue" evidence="9">
    <location>
        <position position="1"/>
    </location>
</feature>
<organism evidence="9 10">
    <name type="scientific">Mucuna pruriens</name>
    <name type="common">Velvet bean</name>
    <name type="synonym">Dolichos pruriens</name>
    <dbReference type="NCBI Taxonomy" id="157652"/>
    <lineage>
        <taxon>Eukaryota</taxon>
        <taxon>Viridiplantae</taxon>
        <taxon>Streptophyta</taxon>
        <taxon>Embryophyta</taxon>
        <taxon>Tracheophyta</taxon>
        <taxon>Spermatophyta</taxon>
        <taxon>Magnoliopsida</taxon>
        <taxon>eudicotyledons</taxon>
        <taxon>Gunneridae</taxon>
        <taxon>Pentapetalae</taxon>
        <taxon>rosids</taxon>
        <taxon>fabids</taxon>
        <taxon>Fabales</taxon>
        <taxon>Fabaceae</taxon>
        <taxon>Papilionoideae</taxon>
        <taxon>50 kb inversion clade</taxon>
        <taxon>NPAAA clade</taxon>
        <taxon>indigoferoid/millettioid clade</taxon>
        <taxon>Phaseoleae</taxon>
        <taxon>Mucuna</taxon>
    </lineage>
</organism>